<dbReference type="EMBL" id="CAJVPL010000744">
    <property type="protein sequence ID" value="CAG8526080.1"/>
    <property type="molecule type" value="Genomic_DNA"/>
</dbReference>
<proteinExistence type="predicted"/>
<dbReference type="AlphaFoldDB" id="A0A9N9AAS8"/>
<evidence type="ECO:0000313" key="2">
    <source>
        <dbReference type="EMBL" id="CAG8526080.1"/>
    </source>
</evidence>
<organism evidence="2 3">
    <name type="scientific">Ambispora gerdemannii</name>
    <dbReference type="NCBI Taxonomy" id="144530"/>
    <lineage>
        <taxon>Eukaryota</taxon>
        <taxon>Fungi</taxon>
        <taxon>Fungi incertae sedis</taxon>
        <taxon>Mucoromycota</taxon>
        <taxon>Glomeromycotina</taxon>
        <taxon>Glomeromycetes</taxon>
        <taxon>Archaeosporales</taxon>
        <taxon>Ambisporaceae</taxon>
        <taxon>Ambispora</taxon>
    </lineage>
</organism>
<feature type="compositionally biased region" description="Basic and acidic residues" evidence="1">
    <location>
        <begin position="46"/>
        <end position="55"/>
    </location>
</feature>
<keyword evidence="3" id="KW-1185">Reference proteome</keyword>
<dbReference type="Proteomes" id="UP000789831">
    <property type="component" value="Unassembled WGS sequence"/>
</dbReference>
<reference evidence="2" key="1">
    <citation type="submission" date="2021-06" db="EMBL/GenBank/DDBJ databases">
        <authorList>
            <person name="Kallberg Y."/>
            <person name="Tangrot J."/>
            <person name="Rosling A."/>
        </authorList>
    </citation>
    <scope>NUCLEOTIDE SEQUENCE</scope>
    <source>
        <strain evidence="2">MT106</strain>
    </source>
</reference>
<protein>
    <submittedName>
        <fullName evidence="2">2818_t:CDS:1</fullName>
    </submittedName>
</protein>
<name>A0A9N9AAS8_9GLOM</name>
<comment type="caution">
    <text evidence="2">The sequence shown here is derived from an EMBL/GenBank/DDBJ whole genome shotgun (WGS) entry which is preliminary data.</text>
</comment>
<sequence length="120" mass="13941">MNQWSYIFELFEKTNQSSIIPLLLGIHKVRLLLLYLITNQAVPIDSEKAHEREEQTETMNNSNNSNDNANYDGKANERIIALALLQQDFHYCDLEDDDSPQDIQRKEEEIFAMGAKHCKL</sequence>
<evidence type="ECO:0000256" key="1">
    <source>
        <dbReference type="SAM" id="MobiDB-lite"/>
    </source>
</evidence>
<gene>
    <name evidence="2" type="ORF">AGERDE_LOCUS5483</name>
</gene>
<feature type="region of interest" description="Disordered" evidence="1">
    <location>
        <begin position="46"/>
        <end position="72"/>
    </location>
</feature>
<feature type="compositionally biased region" description="Low complexity" evidence="1">
    <location>
        <begin position="60"/>
        <end position="70"/>
    </location>
</feature>
<evidence type="ECO:0000313" key="3">
    <source>
        <dbReference type="Proteomes" id="UP000789831"/>
    </source>
</evidence>
<accession>A0A9N9AAS8</accession>